<dbReference type="RefSeq" id="WP_358355380.1">
    <property type="nucleotide sequence ID" value="NZ_JBEZFP010000045.1"/>
</dbReference>
<dbReference type="PANTHER" id="PTHR33973:SF4">
    <property type="entry name" value="OS07G0153300 PROTEIN"/>
    <property type="match status" value="1"/>
</dbReference>
<dbReference type="InterPro" id="IPR010775">
    <property type="entry name" value="DUF1365"/>
</dbReference>
<reference evidence="1 2" key="1">
    <citation type="submission" date="2024-06" db="EMBL/GenBank/DDBJ databases">
        <title>The Natural Products Discovery Center: Release of the First 8490 Sequenced Strains for Exploring Actinobacteria Biosynthetic Diversity.</title>
        <authorList>
            <person name="Kalkreuter E."/>
            <person name="Kautsar S.A."/>
            <person name="Yang D."/>
            <person name="Bader C.D."/>
            <person name="Teijaro C.N."/>
            <person name="Fluegel L."/>
            <person name="Davis C.M."/>
            <person name="Simpson J.R."/>
            <person name="Lauterbach L."/>
            <person name="Steele A.D."/>
            <person name="Gui C."/>
            <person name="Meng S."/>
            <person name="Li G."/>
            <person name="Viehrig K."/>
            <person name="Ye F."/>
            <person name="Su P."/>
            <person name="Kiefer A.F."/>
            <person name="Nichols A."/>
            <person name="Cepeda A.J."/>
            <person name="Yan W."/>
            <person name="Fan B."/>
            <person name="Jiang Y."/>
            <person name="Adhikari A."/>
            <person name="Zheng C.-J."/>
            <person name="Schuster L."/>
            <person name="Cowan T.M."/>
            <person name="Smanski M.J."/>
            <person name="Chevrette M.G."/>
            <person name="De Carvalho L.P.S."/>
            <person name="Shen B."/>
        </authorList>
    </citation>
    <scope>NUCLEOTIDE SEQUENCE [LARGE SCALE GENOMIC DNA]</scope>
    <source>
        <strain evidence="1 2">NPDC048946</strain>
    </source>
</reference>
<evidence type="ECO:0000313" key="1">
    <source>
        <dbReference type="EMBL" id="MEU8135544.1"/>
    </source>
</evidence>
<evidence type="ECO:0000313" key="2">
    <source>
        <dbReference type="Proteomes" id="UP001551482"/>
    </source>
</evidence>
<sequence length="243" mass="28041">MSAGTALYETEVVHVRREHFVRAFRNRGYTWLVDLDDPPELPWWLRPFVRFEARDHLGDPTRSIRANVDAWLAQEGVELDGGHVLMLANARVLGYVFNPLTLYWCHRRDGTLACVIAEVHNTYGQRHPYLLFPDATGRARAAKSFYVSPFLEVDGVYELHVPEPAARLDIAVTLRRDDRVAFTARWRGRRRPVGTRGLVRLLLRHPLMPHQVALGIRRHGIALWLRRVPVVAREPLPCARARR</sequence>
<comment type="caution">
    <text evidence="1">The sequence shown here is derived from an EMBL/GenBank/DDBJ whole genome shotgun (WGS) entry which is preliminary data.</text>
</comment>
<protein>
    <submittedName>
        <fullName evidence="1">DUF1365 domain-containing protein</fullName>
    </submittedName>
</protein>
<name>A0ABV3DKY7_9ACTN</name>
<keyword evidence="2" id="KW-1185">Reference proteome</keyword>
<dbReference type="Proteomes" id="UP001551482">
    <property type="component" value="Unassembled WGS sequence"/>
</dbReference>
<gene>
    <name evidence="1" type="ORF">AB0C36_18725</name>
</gene>
<dbReference type="Pfam" id="PF07103">
    <property type="entry name" value="DUF1365"/>
    <property type="match status" value="1"/>
</dbReference>
<proteinExistence type="predicted"/>
<dbReference type="PANTHER" id="PTHR33973">
    <property type="entry name" value="OS07G0153300 PROTEIN"/>
    <property type="match status" value="1"/>
</dbReference>
<accession>A0ABV3DKY7</accession>
<organism evidence="1 2">
    <name type="scientific">Streptodolium elevatio</name>
    <dbReference type="NCBI Taxonomy" id="3157996"/>
    <lineage>
        <taxon>Bacteria</taxon>
        <taxon>Bacillati</taxon>
        <taxon>Actinomycetota</taxon>
        <taxon>Actinomycetes</taxon>
        <taxon>Kitasatosporales</taxon>
        <taxon>Streptomycetaceae</taxon>
        <taxon>Streptodolium</taxon>
    </lineage>
</organism>
<dbReference type="EMBL" id="JBEZFP010000045">
    <property type="protein sequence ID" value="MEU8135544.1"/>
    <property type="molecule type" value="Genomic_DNA"/>
</dbReference>